<dbReference type="EMBL" id="JAEPRD010000103">
    <property type="protein sequence ID" value="KAG2198916.1"/>
    <property type="molecule type" value="Genomic_DNA"/>
</dbReference>
<comment type="caution">
    <text evidence="3">The sequence shown here is derived from an EMBL/GenBank/DDBJ whole genome shotgun (WGS) entry which is preliminary data.</text>
</comment>
<gene>
    <name evidence="3" type="ORF">INT47_010321</name>
</gene>
<dbReference type="CDD" id="cd00201">
    <property type="entry name" value="WW"/>
    <property type="match status" value="1"/>
</dbReference>
<dbReference type="SUPFAM" id="SSF51045">
    <property type="entry name" value="WW domain"/>
    <property type="match status" value="1"/>
</dbReference>
<feature type="compositionally biased region" description="Basic and acidic residues" evidence="1">
    <location>
        <begin position="218"/>
        <end position="245"/>
    </location>
</feature>
<accession>A0A8H7QWL9</accession>
<feature type="compositionally biased region" description="Basic and acidic residues" evidence="1">
    <location>
        <begin position="81"/>
        <end position="106"/>
    </location>
</feature>
<feature type="compositionally biased region" description="Basic and acidic residues" evidence="1">
    <location>
        <begin position="1"/>
        <end position="37"/>
    </location>
</feature>
<evidence type="ECO:0000313" key="3">
    <source>
        <dbReference type="EMBL" id="KAG2198916.1"/>
    </source>
</evidence>
<feature type="domain" description="WW" evidence="2">
    <location>
        <begin position="166"/>
        <end position="199"/>
    </location>
</feature>
<sequence length="329" mass="39387">MDRRYDQAPRDRYLYSRGRFDDRPHGRDEGYYRRDDGPWMSRYPQTQPAPQAAAAAAPAPRRHHDGYSRDHYSRRQPSPTHRPEENKHLLDEKRKEDDDRKPKVDVPLEPVVVVKKEQESVKKVYKEAVVTFDSDDEAERNEVVRPPTVETGNDSDETVTEKKSEEDLPDAWATHVSDKGEKYYYNKKTRESVWDKPTSEKIVVVKTTEENKRKFVLPDRERTHHPYPRRYDNRPLPHMPYDYHRPRYHHHRSISPPPPSSSSSGPDRYYRHPAPRDPWLHHPPPYRHHLDYAPLPPPPPPRWMSARRLDFDRREPLPHYMHRNTRDYR</sequence>
<feature type="region of interest" description="Disordered" evidence="1">
    <location>
        <begin position="218"/>
        <end position="276"/>
    </location>
</feature>
<feature type="region of interest" description="Disordered" evidence="1">
    <location>
        <begin position="132"/>
        <end position="171"/>
    </location>
</feature>
<dbReference type="PROSITE" id="PS50020">
    <property type="entry name" value="WW_DOMAIN_2"/>
    <property type="match status" value="1"/>
</dbReference>
<proteinExistence type="predicted"/>
<dbReference type="SMART" id="SM00456">
    <property type="entry name" value="WW"/>
    <property type="match status" value="1"/>
</dbReference>
<evidence type="ECO:0000256" key="1">
    <source>
        <dbReference type="SAM" id="MobiDB-lite"/>
    </source>
</evidence>
<dbReference type="OrthoDB" id="2281411at2759"/>
<dbReference type="Pfam" id="PF00397">
    <property type="entry name" value="WW"/>
    <property type="match status" value="1"/>
</dbReference>
<name>A0A8H7QWL9_9FUNG</name>
<feature type="region of interest" description="Disordered" evidence="1">
    <location>
        <begin position="1"/>
        <end position="110"/>
    </location>
</feature>
<reference evidence="3" key="1">
    <citation type="submission" date="2020-12" db="EMBL/GenBank/DDBJ databases">
        <title>Metabolic potential, ecology and presence of endohyphal bacteria is reflected in genomic diversity of Mucoromycotina.</title>
        <authorList>
            <person name="Muszewska A."/>
            <person name="Okrasinska A."/>
            <person name="Steczkiewicz K."/>
            <person name="Drgas O."/>
            <person name="Orlowska M."/>
            <person name="Perlinska-Lenart U."/>
            <person name="Aleksandrzak-Piekarczyk T."/>
            <person name="Szatraj K."/>
            <person name="Zielenkiewicz U."/>
            <person name="Pilsyk S."/>
            <person name="Malc E."/>
            <person name="Mieczkowski P."/>
            <person name="Kruszewska J.S."/>
            <person name="Biernat P."/>
            <person name="Pawlowska J."/>
        </authorList>
    </citation>
    <scope>NUCLEOTIDE SEQUENCE</scope>
    <source>
        <strain evidence="3">WA0000017839</strain>
    </source>
</reference>
<evidence type="ECO:0000259" key="2">
    <source>
        <dbReference type="PROSITE" id="PS50020"/>
    </source>
</evidence>
<dbReference type="InterPro" id="IPR036020">
    <property type="entry name" value="WW_dom_sf"/>
</dbReference>
<evidence type="ECO:0000313" key="4">
    <source>
        <dbReference type="Proteomes" id="UP000603453"/>
    </source>
</evidence>
<dbReference type="InterPro" id="IPR001202">
    <property type="entry name" value="WW_dom"/>
</dbReference>
<dbReference type="Proteomes" id="UP000603453">
    <property type="component" value="Unassembled WGS sequence"/>
</dbReference>
<feature type="compositionally biased region" description="Low complexity" evidence="1">
    <location>
        <begin position="44"/>
        <end position="59"/>
    </location>
</feature>
<protein>
    <recommendedName>
        <fullName evidence="2">WW domain-containing protein</fullName>
    </recommendedName>
</protein>
<keyword evidence="4" id="KW-1185">Reference proteome</keyword>
<dbReference type="AlphaFoldDB" id="A0A8H7QWL9"/>
<organism evidence="3 4">
    <name type="scientific">Mucor saturninus</name>
    <dbReference type="NCBI Taxonomy" id="64648"/>
    <lineage>
        <taxon>Eukaryota</taxon>
        <taxon>Fungi</taxon>
        <taxon>Fungi incertae sedis</taxon>
        <taxon>Mucoromycota</taxon>
        <taxon>Mucoromycotina</taxon>
        <taxon>Mucoromycetes</taxon>
        <taxon>Mucorales</taxon>
        <taxon>Mucorineae</taxon>
        <taxon>Mucoraceae</taxon>
        <taxon>Mucor</taxon>
    </lineage>
</organism>
<dbReference type="Gene3D" id="2.20.70.10">
    <property type="match status" value="1"/>
</dbReference>